<dbReference type="PANTHER" id="PTHR37316">
    <property type="entry name" value="TEICHOIC ACID GLYCEROL-PHOSPHATE PRIMASE"/>
    <property type="match status" value="1"/>
</dbReference>
<evidence type="ECO:0000259" key="7">
    <source>
        <dbReference type="Pfam" id="PF00535"/>
    </source>
</evidence>
<evidence type="ECO:0000256" key="5">
    <source>
        <dbReference type="ARBA" id="ARBA00022944"/>
    </source>
</evidence>
<evidence type="ECO:0000256" key="4">
    <source>
        <dbReference type="ARBA" id="ARBA00022679"/>
    </source>
</evidence>
<dbReference type="Gene3D" id="3.40.50.11820">
    <property type="match status" value="1"/>
</dbReference>
<protein>
    <submittedName>
        <fullName evidence="8">Bifunctional glycosyltransferase family 2 protein/CDP-glycerol:glycerophosphate glycerophosphotransferase</fullName>
    </submittedName>
</protein>
<dbReference type="InterPro" id="IPR007554">
    <property type="entry name" value="Glycerophosphate_synth"/>
</dbReference>
<gene>
    <name evidence="8" type="ORF">QUV98_10200</name>
</gene>
<dbReference type="SUPFAM" id="SSF53448">
    <property type="entry name" value="Nucleotide-diphospho-sugar transferases"/>
    <property type="match status" value="1"/>
</dbReference>
<dbReference type="PANTHER" id="PTHR37316:SF3">
    <property type="entry name" value="TEICHOIC ACID GLYCEROL-PHOSPHATE TRANSFERASE"/>
    <property type="match status" value="1"/>
</dbReference>
<feature type="domain" description="Glycosyltransferase 2-like" evidence="7">
    <location>
        <begin position="7"/>
        <end position="169"/>
    </location>
</feature>
<dbReference type="SUPFAM" id="SSF53756">
    <property type="entry name" value="UDP-Glycosyltransferase/glycogen phosphorylase"/>
    <property type="match status" value="1"/>
</dbReference>
<dbReference type="RefSeq" id="WP_289528143.1">
    <property type="nucleotide sequence ID" value="NZ_JAUDCK010000047.1"/>
</dbReference>
<dbReference type="Pfam" id="PF00535">
    <property type="entry name" value="Glycos_transf_2"/>
    <property type="match status" value="1"/>
</dbReference>
<comment type="similarity">
    <text evidence="2">Belongs to the CDP-glycerol glycerophosphotransferase family.</text>
</comment>
<dbReference type="CDD" id="cd00761">
    <property type="entry name" value="Glyco_tranf_GTA_type"/>
    <property type="match status" value="1"/>
</dbReference>
<keyword evidence="6" id="KW-0472">Membrane</keyword>
<keyword evidence="9" id="KW-1185">Reference proteome</keyword>
<dbReference type="Pfam" id="PF04464">
    <property type="entry name" value="Glyphos_transf"/>
    <property type="match status" value="1"/>
</dbReference>
<keyword evidence="3" id="KW-1003">Cell membrane</keyword>
<dbReference type="InterPro" id="IPR043149">
    <property type="entry name" value="TagF_N"/>
</dbReference>
<dbReference type="InterPro" id="IPR029044">
    <property type="entry name" value="Nucleotide-diphossugar_trans"/>
</dbReference>
<dbReference type="EMBL" id="JAUDCK010000047">
    <property type="protein sequence ID" value="MDM8196687.1"/>
    <property type="molecule type" value="Genomic_DNA"/>
</dbReference>
<evidence type="ECO:0000256" key="3">
    <source>
        <dbReference type="ARBA" id="ARBA00022475"/>
    </source>
</evidence>
<name>A0ABT7UKK9_9FIRM</name>
<reference evidence="9" key="1">
    <citation type="submission" date="2023-06" db="EMBL/GenBank/DDBJ databases">
        <title>Identification and characterization of horizontal gene transfer across gut microbiota members of farm animals based on homology search.</title>
        <authorList>
            <person name="Zeman M."/>
            <person name="Kubasova T."/>
            <person name="Jahodarova E."/>
            <person name="Nykrynova M."/>
            <person name="Rychlik I."/>
        </authorList>
    </citation>
    <scope>NUCLEOTIDE SEQUENCE [LARGE SCALE GENOMIC DNA]</scope>
    <source>
        <strain evidence="9">ET341</strain>
    </source>
</reference>
<comment type="subcellular location">
    <subcellularLocation>
        <location evidence="1">Cell membrane</location>
        <topology evidence="1">Peripheral membrane protein</topology>
    </subcellularLocation>
</comment>
<evidence type="ECO:0000256" key="2">
    <source>
        <dbReference type="ARBA" id="ARBA00010488"/>
    </source>
</evidence>
<comment type="caution">
    <text evidence="8">The sequence shown here is derived from an EMBL/GenBank/DDBJ whole genome shotgun (WGS) entry which is preliminary data.</text>
</comment>
<dbReference type="Gene3D" id="3.90.550.10">
    <property type="entry name" value="Spore Coat Polysaccharide Biosynthesis Protein SpsA, Chain A"/>
    <property type="match status" value="1"/>
</dbReference>
<evidence type="ECO:0000313" key="8">
    <source>
        <dbReference type="EMBL" id="MDM8196687.1"/>
    </source>
</evidence>
<evidence type="ECO:0000256" key="6">
    <source>
        <dbReference type="ARBA" id="ARBA00023136"/>
    </source>
</evidence>
<evidence type="ECO:0000313" key="9">
    <source>
        <dbReference type="Proteomes" id="UP001529275"/>
    </source>
</evidence>
<dbReference type="InterPro" id="IPR051612">
    <property type="entry name" value="Teichoic_Acid_Biosynth"/>
</dbReference>
<dbReference type="InterPro" id="IPR043148">
    <property type="entry name" value="TagF_C"/>
</dbReference>
<accession>A0ABT7UKK9</accession>
<evidence type="ECO:0000256" key="1">
    <source>
        <dbReference type="ARBA" id="ARBA00004202"/>
    </source>
</evidence>
<dbReference type="Proteomes" id="UP001529275">
    <property type="component" value="Unassembled WGS sequence"/>
</dbReference>
<sequence length="1118" mass="133390">MDDIKVSVVVPIYNVEEYLEECLISLERQTLKDIEVLMIDDGSTDHSAFIAKKFEKKHPNFHYFYKENGGLGNARNYAIPYVKGEYLIFLDSDDVVPEYAYEKMYNLAKKTGNDMIIGNVKRFNSVKQWDSALHKKVFDDDYDHTHILQKPELVYDTTSWNKLFKTSFYKENNFQFPEKILYEDIPVTIPAHFKANSIGIITDVCYLWRTRDGVSKSITQNRTEIKNFTDRIKIMDMVNDFYDKNVTDEIALFMKDYKWLDVDLKLYINQFLDASDEYRRIAIKEITRYVNSARPNAFQTLRNIDQMKYYYIKENKIDRLLELLHYQKTTFQSLSIKKTQQGYIGDFPMNDIPESMKNMTRELEFYPPVQAVRNIFFSNNHLNIDCIFYISRLKNQNDFDVKAYLYNGNKKILLDIDKHRSKELTSKRGYRFSRHPLRIVKYDYSNCAYQIHINLLDKEVIECLDSTCFIEIEYNNDFIHKTFILGKSDRDSLNLIQYHRQDCGLISTHLMNDGNLQIKKDSHIFEIKDMLVSGQMIEFKGLEHLEFRGHHNQYESSNSTFDLSLLNEGIYDVYSRENRLSLDGDSLKVIIGDKTLFMENNLYGYLQVKVYHTPIIVKDLQYNDKQIILLLEYPKSLEIQSGKIVLSNKTYNYDIRVVSQNIQVIGDTVKARYILDMDSAEIKNNLASGTYHLTFQNYYSHVYELYMPMDETIHLLNIGDRKIRYYVENNQLCMRVDYEWHSFENTKKKRRILKKYIYPLLRILPIRKKVVIFEGWWGAKYHCNPKYLYEYIQNNHPEYQCVWFLNDQYIPVYGNAKRIRRKSLKYYYYLSVGKYFVNNVNFNDEYEKRKGQIEIQTMHGTPLKTLGLDVPGELDDPEDRKKFLRRCDRWNYLVVQSDKASQITASCYAFKKEFLRTGYPRNDILFEKNNERDIKSIKQKLGIPLNKKVIMYAPTWRKRNYFEIHMDLDDLKKSLDDEYVLLLRIHPFAYSGFDKSILNDFVYNFSTYESVEELYLISDLVITDYSSVMFDYTILNRPIMFYTYDLKEYRDYLRGFNFDFENEAPGPLLETYDELKDALLHIDQVSKEYDDALQKFRNKFNEYEHGNASKQIFEKVFK</sequence>
<dbReference type="InterPro" id="IPR001173">
    <property type="entry name" value="Glyco_trans_2-like"/>
</dbReference>
<keyword evidence="5" id="KW-0777">Teichoic acid biosynthesis</keyword>
<proteinExistence type="inferred from homology"/>
<reference evidence="8 9" key="2">
    <citation type="submission" date="2023-06" db="EMBL/GenBank/DDBJ databases">
        <authorList>
            <person name="Zeman M."/>
            <person name="Kubasova T."/>
            <person name="Jahodarova E."/>
            <person name="Nykrynova M."/>
            <person name="Rychlik I."/>
        </authorList>
    </citation>
    <scope>NUCLEOTIDE SEQUENCE [LARGE SCALE GENOMIC DNA]</scope>
    <source>
        <strain evidence="8 9">ET341</strain>
    </source>
</reference>
<organism evidence="8 9">
    <name type="scientific">Massilimicrobiota timonensis</name>
    <dbReference type="NCBI Taxonomy" id="1776392"/>
    <lineage>
        <taxon>Bacteria</taxon>
        <taxon>Bacillati</taxon>
        <taxon>Bacillota</taxon>
        <taxon>Erysipelotrichia</taxon>
        <taxon>Erysipelotrichales</taxon>
        <taxon>Erysipelotrichaceae</taxon>
        <taxon>Massilimicrobiota</taxon>
    </lineage>
</organism>
<dbReference type="Gene3D" id="3.40.50.12580">
    <property type="match status" value="1"/>
</dbReference>
<keyword evidence="4" id="KW-0808">Transferase</keyword>